<proteinExistence type="predicted"/>
<sequence>MQRNGALERNPLDTSKKMVLGIAAATSEPVLYDLNGLHPFELDQDVVFPRAPVLRPGRQREAGGQSVDIGLVEAAVRPLAGRPPPDCITGAGGVEHERILVAPASLSGRGRSEVPRLELRALARRDWRRRWKEEEEAEEGEEDKNEEEYEEEEEEETSMRERRRKLRMRRCRKSKRSRSRRWKGSNARKKRLLRTLNCCYKYPWGARSPLSWPHSRSTAHDERACKRQG</sequence>
<dbReference type="EMBL" id="CAUYUJ010011536">
    <property type="protein sequence ID" value="CAK0832029.1"/>
    <property type="molecule type" value="Genomic_DNA"/>
</dbReference>
<evidence type="ECO:0000256" key="1">
    <source>
        <dbReference type="SAM" id="MobiDB-lite"/>
    </source>
</evidence>
<evidence type="ECO:0000313" key="2">
    <source>
        <dbReference type="EMBL" id="CAK0832029.1"/>
    </source>
</evidence>
<accession>A0ABN9SJS2</accession>
<reference evidence="2" key="1">
    <citation type="submission" date="2023-10" db="EMBL/GenBank/DDBJ databases">
        <authorList>
            <person name="Chen Y."/>
            <person name="Shah S."/>
            <person name="Dougan E. K."/>
            <person name="Thang M."/>
            <person name="Chan C."/>
        </authorList>
    </citation>
    <scope>NUCLEOTIDE SEQUENCE [LARGE SCALE GENOMIC DNA]</scope>
</reference>
<feature type="compositionally biased region" description="Basic and acidic residues" evidence="1">
    <location>
        <begin position="218"/>
        <end position="229"/>
    </location>
</feature>
<gene>
    <name evidence="2" type="ORF">PCOR1329_LOCUS30184</name>
</gene>
<protein>
    <submittedName>
        <fullName evidence="2">Uncharacterized protein</fullName>
    </submittedName>
</protein>
<dbReference type="Proteomes" id="UP001189429">
    <property type="component" value="Unassembled WGS sequence"/>
</dbReference>
<name>A0ABN9SJS2_9DINO</name>
<evidence type="ECO:0000313" key="3">
    <source>
        <dbReference type="Proteomes" id="UP001189429"/>
    </source>
</evidence>
<feature type="compositionally biased region" description="Acidic residues" evidence="1">
    <location>
        <begin position="134"/>
        <end position="156"/>
    </location>
</feature>
<feature type="compositionally biased region" description="Basic residues" evidence="1">
    <location>
        <begin position="161"/>
        <end position="189"/>
    </location>
</feature>
<feature type="region of interest" description="Disordered" evidence="1">
    <location>
        <begin position="204"/>
        <end position="229"/>
    </location>
</feature>
<keyword evidence="3" id="KW-1185">Reference proteome</keyword>
<feature type="region of interest" description="Disordered" evidence="1">
    <location>
        <begin position="133"/>
        <end position="189"/>
    </location>
</feature>
<organism evidence="2 3">
    <name type="scientific">Prorocentrum cordatum</name>
    <dbReference type="NCBI Taxonomy" id="2364126"/>
    <lineage>
        <taxon>Eukaryota</taxon>
        <taxon>Sar</taxon>
        <taxon>Alveolata</taxon>
        <taxon>Dinophyceae</taxon>
        <taxon>Prorocentrales</taxon>
        <taxon>Prorocentraceae</taxon>
        <taxon>Prorocentrum</taxon>
    </lineage>
</organism>
<comment type="caution">
    <text evidence="2">The sequence shown here is derived from an EMBL/GenBank/DDBJ whole genome shotgun (WGS) entry which is preliminary data.</text>
</comment>